<name>A0ABQ0E9V1_9BACT</name>
<protein>
    <recommendedName>
        <fullName evidence="4">Tail fiber protein</fullName>
    </recommendedName>
</protein>
<comment type="caution">
    <text evidence="2">The sequence shown here is derived from an EMBL/GenBank/DDBJ whole genome shotgun (WGS) entry which is preliminary data.</text>
</comment>
<reference evidence="2 3" key="1">
    <citation type="journal article" date="2025" name="Int. J. Syst. Evol. Microbiol.">
        <title>Desulfovibrio falkowii sp. nov., Porphyromonas miyakawae sp. nov., Mediterraneibacter flintii sp. nov. and Owariibacterium komagatae gen. nov., sp. nov., isolated from human faeces.</title>
        <authorList>
            <person name="Hamaguchi T."/>
            <person name="Ohara M."/>
            <person name="Hisatomi A."/>
            <person name="Sekiguchi K."/>
            <person name="Takeda J.I."/>
            <person name="Ueyama J."/>
            <person name="Ito M."/>
            <person name="Nishiwaki H."/>
            <person name="Ogi T."/>
            <person name="Hirayama M."/>
            <person name="Ohkuma M."/>
            <person name="Sakamoto M."/>
            <person name="Ohno K."/>
        </authorList>
    </citation>
    <scope>NUCLEOTIDE SEQUENCE [LARGE SCALE GENOMIC DNA]</scope>
    <source>
        <strain evidence="2 3">13CB8C</strain>
    </source>
</reference>
<dbReference type="Proteomes" id="UP001628192">
    <property type="component" value="Unassembled WGS sequence"/>
</dbReference>
<sequence length="349" mass="36507">MGRPTDPNFWQQSPPPQTGDMNNERTLNQRFMRELPGALPPQDVIIHDGAISGFESAALIVDTEGEAAADELNVINIVLSANENLHPGMIITLRAKDQARTVTVKNSAAANGINTAGGHDVVLSTEWDLVLRLVAGRWYEIQTRGDVRASDAQTDASTALARTAPATTTSRGISRVATLADMEPGVTVENGPAVIDAKGGVITTTPTAHAVPQADASGKLDGWVSLSTKANTSLNNITSAAGNVIRSNMTLRSLGTRTTAGTWTLTNVEVGRPLFVGIASTSSGSENYAVVKAASGSIIGTGLHSNHYAIGHGTAWSGCDVMLFKPTTNTVVLSVSFTGDGMTLYAEQI</sequence>
<evidence type="ECO:0000256" key="1">
    <source>
        <dbReference type="SAM" id="MobiDB-lite"/>
    </source>
</evidence>
<dbReference type="RefSeq" id="WP_407844839.1">
    <property type="nucleotide sequence ID" value="NZ_BAAFSG010000001.1"/>
</dbReference>
<evidence type="ECO:0000313" key="2">
    <source>
        <dbReference type="EMBL" id="GAB1254584.1"/>
    </source>
</evidence>
<dbReference type="EMBL" id="BAAFSG010000001">
    <property type="protein sequence ID" value="GAB1254584.1"/>
    <property type="molecule type" value="Genomic_DNA"/>
</dbReference>
<accession>A0ABQ0E9V1</accession>
<organism evidence="2 3">
    <name type="scientific">Desulfovibrio falkowii</name>
    <dbReference type="NCBI Taxonomy" id="3136602"/>
    <lineage>
        <taxon>Bacteria</taxon>
        <taxon>Pseudomonadati</taxon>
        <taxon>Thermodesulfobacteriota</taxon>
        <taxon>Desulfovibrionia</taxon>
        <taxon>Desulfovibrionales</taxon>
        <taxon>Desulfovibrionaceae</taxon>
        <taxon>Desulfovibrio</taxon>
    </lineage>
</organism>
<evidence type="ECO:0000313" key="3">
    <source>
        <dbReference type="Proteomes" id="UP001628192"/>
    </source>
</evidence>
<proteinExistence type="predicted"/>
<evidence type="ECO:0008006" key="4">
    <source>
        <dbReference type="Google" id="ProtNLM"/>
    </source>
</evidence>
<keyword evidence="3" id="KW-1185">Reference proteome</keyword>
<feature type="region of interest" description="Disordered" evidence="1">
    <location>
        <begin position="1"/>
        <end position="23"/>
    </location>
</feature>
<gene>
    <name evidence="2" type="ORF">Defa_20710</name>
</gene>